<feature type="compositionally biased region" description="Polar residues" evidence="1">
    <location>
        <begin position="397"/>
        <end position="406"/>
    </location>
</feature>
<organism evidence="3 4">
    <name type="scientific">Coprinellus micaceus</name>
    <name type="common">Glistening ink-cap mushroom</name>
    <name type="synonym">Coprinus micaceus</name>
    <dbReference type="NCBI Taxonomy" id="71717"/>
    <lineage>
        <taxon>Eukaryota</taxon>
        <taxon>Fungi</taxon>
        <taxon>Dikarya</taxon>
        <taxon>Basidiomycota</taxon>
        <taxon>Agaricomycotina</taxon>
        <taxon>Agaricomycetes</taxon>
        <taxon>Agaricomycetidae</taxon>
        <taxon>Agaricales</taxon>
        <taxon>Agaricineae</taxon>
        <taxon>Psathyrellaceae</taxon>
        <taxon>Coprinellus</taxon>
    </lineage>
</organism>
<dbReference type="OrthoDB" id="3052670at2759"/>
<gene>
    <name evidence="3" type="ORF">FA13DRAFT_1814105</name>
</gene>
<evidence type="ECO:0000259" key="2">
    <source>
        <dbReference type="Pfam" id="PF22893"/>
    </source>
</evidence>
<protein>
    <recommendedName>
        <fullName evidence="2">Ubiquitin-like domain-containing protein</fullName>
    </recommendedName>
</protein>
<comment type="caution">
    <text evidence="3">The sequence shown here is derived from an EMBL/GenBank/DDBJ whole genome shotgun (WGS) entry which is preliminary data.</text>
</comment>
<sequence>MATMNTRQIRHRRQCQDVFPFASYSLHQWELVTLSLLLLLPLEPSPAKPVYHFSVYMLALLDRIGRTARFNRWRCPDTQTPVLRREAGHPFEETTVGAALSDSSPPLHTDVNTAITPPAPADPPTSTRHQLYIVDSDPDEHAPPRHNGGHLLSDTVPSCPSPINLEAPSQLAVQHFFAGASNFTLGQFNLSYGLDPADGQRVQLLVQLLQSLLAKQCLSQSVGYSQGNGVTITDALGVKMVLPPSIMRQFSDVHDLMLKHFNGRLGEERVVGRKYCIVTEHDGTLVTRQHWDRILDSGEGLVMCMIVKKPWMRTWNKAVWDTCPQCGKTRLGVFKSDGWLVCRRCNKRFGTLTMRFYMDRNPPLHDSMIGCFRHVWKLPVQGPALCVKKKQDLKMSRSVTTGTSVPGTRLQDPKLRSHP</sequence>
<evidence type="ECO:0000313" key="3">
    <source>
        <dbReference type="EMBL" id="TEB30973.1"/>
    </source>
</evidence>
<feature type="region of interest" description="Disordered" evidence="1">
    <location>
        <begin position="136"/>
        <end position="155"/>
    </location>
</feature>
<dbReference type="EMBL" id="QPFP01000020">
    <property type="protein sequence ID" value="TEB30973.1"/>
    <property type="molecule type" value="Genomic_DNA"/>
</dbReference>
<feature type="region of interest" description="Disordered" evidence="1">
    <location>
        <begin position="397"/>
        <end position="419"/>
    </location>
</feature>
<dbReference type="Pfam" id="PF22893">
    <property type="entry name" value="ULD_2"/>
    <property type="match status" value="1"/>
</dbReference>
<proteinExistence type="predicted"/>
<dbReference type="Proteomes" id="UP000298030">
    <property type="component" value="Unassembled WGS sequence"/>
</dbReference>
<dbReference type="AlphaFoldDB" id="A0A4Y7T9Y2"/>
<dbReference type="InterPro" id="IPR054464">
    <property type="entry name" value="ULD_fung"/>
</dbReference>
<dbReference type="STRING" id="71717.A0A4Y7T9Y2"/>
<evidence type="ECO:0000256" key="1">
    <source>
        <dbReference type="SAM" id="MobiDB-lite"/>
    </source>
</evidence>
<reference evidence="3 4" key="1">
    <citation type="journal article" date="2019" name="Nat. Ecol. Evol.">
        <title>Megaphylogeny resolves global patterns of mushroom evolution.</title>
        <authorList>
            <person name="Varga T."/>
            <person name="Krizsan K."/>
            <person name="Foldi C."/>
            <person name="Dima B."/>
            <person name="Sanchez-Garcia M."/>
            <person name="Sanchez-Ramirez S."/>
            <person name="Szollosi G.J."/>
            <person name="Szarkandi J.G."/>
            <person name="Papp V."/>
            <person name="Albert L."/>
            <person name="Andreopoulos W."/>
            <person name="Angelini C."/>
            <person name="Antonin V."/>
            <person name="Barry K.W."/>
            <person name="Bougher N.L."/>
            <person name="Buchanan P."/>
            <person name="Buyck B."/>
            <person name="Bense V."/>
            <person name="Catcheside P."/>
            <person name="Chovatia M."/>
            <person name="Cooper J."/>
            <person name="Damon W."/>
            <person name="Desjardin D."/>
            <person name="Finy P."/>
            <person name="Geml J."/>
            <person name="Haridas S."/>
            <person name="Hughes K."/>
            <person name="Justo A."/>
            <person name="Karasinski D."/>
            <person name="Kautmanova I."/>
            <person name="Kiss B."/>
            <person name="Kocsube S."/>
            <person name="Kotiranta H."/>
            <person name="LaButti K.M."/>
            <person name="Lechner B.E."/>
            <person name="Liimatainen K."/>
            <person name="Lipzen A."/>
            <person name="Lukacs Z."/>
            <person name="Mihaltcheva S."/>
            <person name="Morgado L.N."/>
            <person name="Niskanen T."/>
            <person name="Noordeloos M.E."/>
            <person name="Ohm R.A."/>
            <person name="Ortiz-Santana B."/>
            <person name="Ovrebo C."/>
            <person name="Racz N."/>
            <person name="Riley R."/>
            <person name="Savchenko A."/>
            <person name="Shiryaev A."/>
            <person name="Soop K."/>
            <person name="Spirin V."/>
            <person name="Szebenyi C."/>
            <person name="Tomsovsky M."/>
            <person name="Tulloss R.E."/>
            <person name="Uehling J."/>
            <person name="Grigoriev I.V."/>
            <person name="Vagvolgyi C."/>
            <person name="Papp T."/>
            <person name="Martin F.M."/>
            <person name="Miettinen O."/>
            <person name="Hibbett D.S."/>
            <person name="Nagy L.G."/>
        </authorList>
    </citation>
    <scope>NUCLEOTIDE SEQUENCE [LARGE SCALE GENOMIC DNA]</scope>
    <source>
        <strain evidence="3 4">FP101781</strain>
    </source>
</reference>
<name>A0A4Y7T9Y2_COPMI</name>
<accession>A0A4Y7T9Y2</accession>
<feature type="domain" description="Ubiquitin-like" evidence="2">
    <location>
        <begin position="228"/>
        <end position="308"/>
    </location>
</feature>
<evidence type="ECO:0000313" key="4">
    <source>
        <dbReference type="Proteomes" id="UP000298030"/>
    </source>
</evidence>
<keyword evidence="4" id="KW-1185">Reference proteome</keyword>